<dbReference type="Proteomes" id="UP000325577">
    <property type="component" value="Linkage Group LG18"/>
</dbReference>
<name>A0A5J5AUE0_9ASTE</name>
<gene>
    <name evidence="2" type="ORF">F0562_032020</name>
</gene>
<evidence type="ECO:0000256" key="1">
    <source>
        <dbReference type="SAM" id="MobiDB-lite"/>
    </source>
</evidence>
<accession>A0A5J5AUE0</accession>
<sequence>MTLNTTNLTVAKIWPWWWLITPRLIRVGKRASVVDGRWMPPKGTGAGSGAMNGISRGWEIILIKLLLLQMGFKGKEELKESFDSNEDVKPSSSDEEELEESIDFIEDEKPSGLDVTRAKTKKRGS</sequence>
<keyword evidence="3" id="KW-1185">Reference proteome</keyword>
<feature type="compositionally biased region" description="Basic and acidic residues" evidence="1">
    <location>
        <begin position="79"/>
        <end position="89"/>
    </location>
</feature>
<evidence type="ECO:0000313" key="2">
    <source>
        <dbReference type="EMBL" id="KAA8534503.1"/>
    </source>
</evidence>
<dbReference type="EMBL" id="CM018041">
    <property type="protein sequence ID" value="KAA8534503.1"/>
    <property type="molecule type" value="Genomic_DNA"/>
</dbReference>
<dbReference type="AlphaFoldDB" id="A0A5J5AUE0"/>
<reference evidence="2 3" key="1">
    <citation type="submission" date="2019-09" db="EMBL/GenBank/DDBJ databases">
        <title>A chromosome-level genome assembly of the Chinese tupelo Nyssa sinensis.</title>
        <authorList>
            <person name="Yang X."/>
            <person name="Kang M."/>
            <person name="Yang Y."/>
            <person name="Xiong H."/>
            <person name="Wang M."/>
            <person name="Zhang Z."/>
            <person name="Wang Z."/>
            <person name="Wu H."/>
            <person name="Ma T."/>
            <person name="Liu J."/>
            <person name="Xi Z."/>
        </authorList>
    </citation>
    <scope>NUCLEOTIDE SEQUENCE [LARGE SCALE GENOMIC DNA]</scope>
    <source>
        <strain evidence="2">J267</strain>
        <tissue evidence="2">Leaf</tissue>
    </source>
</reference>
<protein>
    <submittedName>
        <fullName evidence="2">Uncharacterized protein</fullName>
    </submittedName>
</protein>
<feature type="region of interest" description="Disordered" evidence="1">
    <location>
        <begin position="79"/>
        <end position="100"/>
    </location>
</feature>
<evidence type="ECO:0000313" key="3">
    <source>
        <dbReference type="Proteomes" id="UP000325577"/>
    </source>
</evidence>
<organism evidence="2 3">
    <name type="scientific">Nyssa sinensis</name>
    <dbReference type="NCBI Taxonomy" id="561372"/>
    <lineage>
        <taxon>Eukaryota</taxon>
        <taxon>Viridiplantae</taxon>
        <taxon>Streptophyta</taxon>
        <taxon>Embryophyta</taxon>
        <taxon>Tracheophyta</taxon>
        <taxon>Spermatophyta</taxon>
        <taxon>Magnoliopsida</taxon>
        <taxon>eudicotyledons</taxon>
        <taxon>Gunneridae</taxon>
        <taxon>Pentapetalae</taxon>
        <taxon>asterids</taxon>
        <taxon>Cornales</taxon>
        <taxon>Nyssaceae</taxon>
        <taxon>Nyssa</taxon>
    </lineage>
</organism>
<proteinExistence type="predicted"/>